<dbReference type="PANTHER" id="PTHR34045">
    <property type="entry name" value="OS03G0406300 PROTEIN"/>
    <property type="match status" value="1"/>
</dbReference>
<dbReference type="Proteomes" id="UP000734854">
    <property type="component" value="Unassembled WGS sequence"/>
</dbReference>
<comment type="similarity">
    <text evidence="2">Belongs to the LAZY family.</text>
</comment>
<protein>
    <submittedName>
        <fullName evidence="4">Uncharacterized protein</fullName>
    </submittedName>
</protein>
<dbReference type="InterPro" id="IPR044683">
    <property type="entry name" value="LAZY"/>
</dbReference>
<evidence type="ECO:0000256" key="1">
    <source>
        <dbReference type="ARBA" id="ARBA00022604"/>
    </source>
</evidence>
<dbReference type="GO" id="GO:0040008">
    <property type="term" value="P:regulation of growth"/>
    <property type="evidence" value="ECO:0007669"/>
    <property type="project" value="InterPro"/>
</dbReference>
<evidence type="ECO:0000313" key="4">
    <source>
        <dbReference type="EMBL" id="KAG6517280.1"/>
    </source>
</evidence>
<sequence length="351" mass="39465">MVLEVATGCCRSCLVVDGLQNCGHQLWPLAAASRQGAEPPSMAVPDYGGCFCSPQSFSPWGAHILSHSWTRTRKAFGSNFSCQVILKGILLFGWIETMRIFSWVQNKFNGRQEKKRFDAGMSSARYDCMPDTLEEQSEQPRALLSIGTFGNNELKEEPQRDDQPPNLDSSDRLSDFTVEDVNKLQKELKKLLSRKSKSKSKTSVGSEMGEEDRANLPLDRFLNCPSSLEVNRTATVNNGDLSPNTKLILYKLKDVLLGNHNPIKKKSISFLLEKMFMCGSGFAPAPSLRDPIIESRMDKILRAILTKTICQHCSAPIPPKKYLENTPQEQAHKEEEECRRKSKWVKTDSEC</sequence>
<proteinExistence type="inferred from homology"/>
<evidence type="ECO:0000256" key="2">
    <source>
        <dbReference type="ARBA" id="ARBA00024198"/>
    </source>
</evidence>
<feature type="region of interest" description="Disordered" evidence="3">
    <location>
        <begin position="192"/>
        <end position="212"/>
    </location>
</feature>
<feature type="region of interest" description="Disordered" evidence="3">
    <location>
        <begin position="153"/>
        <end position="173"/>
    </location>
</feature>
<comment type="caution">
    <text evidence="4">The sequence shown here is derived from an EMBL/GenBank/DDBJ whole genome shotgun (WGS) entry which is preliminary data.</text>
</comment>
<organism evidence="4 5">
    <name type="scientific">Zingiber officinale</name>
    <name type="common">Ginger</name>
    <name type="synonym">Amomum zingiber</name>
    <dbReference type="NCBI Taxonomy" id="94328"/>
    <lineage>
        <taxon>Eukaryota</taxon>
        <taxon>Viridiplantae</taxon>
        <taxon>Streptophyta</taxon>
        <taxon>Embryophyta</taxon>
        <taxon>Tracheophyta</taxon>
        <taxon>Spermatophyta</taxon>
        <taxon>Magnoliopsida</taxon>
        <taxon>Liliopsida</taxon>
        <taxon>Zingiberales</taxon>
        <taxon>Zingiberaceae</taxon>
        <taxon>Zingiber</taxon>
    </lineage>
</organism>
<gene>
    <name evidence="4" type="ORF">ZIOFF_020665</name>
</gene>
<accession>A0A8J5LGR0</accession>
<evidence type="ECO:0000256" key="3">
    <source>
        <dbReference type="SAM" id="MobiDB-lite"/>
    </source>
</evidence>
<keyword evidence="1" id="KW-0341">Growth regulation</keyword>
<dbReference type="EMBL" id="JACMSC010000006">
    <property type="protein sequence ID" value="KAG6517280.1"/>
    <property type="molecule type" value="Genomic_DNA"/>
</dbReference>
<dbReference type="PANTHER" id="PTHR34045:SF3">
    <property type="entry name" value="PROTEIN LAZY 4"/>
    <property type="match status" value="1"/>
</dbReference>
<dbReference type="AlphaFoldDB" id="A0A8J5LGR0"/>
<dbReference type="GO" id="GO:0009630">
    <property type="term" value="P:gravitropism"/>
    <property type="evidence" value="ECO:0007669"/>
    <property type="project" value="InterPro"/>
</dbReference>
<name>A0A8J5LGR0_ZINOF</name>
<reference evidence="4 5" key="1">
    <citation type="submission" date="2020-08" db="EMBL/GenBank/DDBJ databases">
        <title>Plant Genome Project.</title>
        <authorList>
            <person name="Zhang R.-G."/>
        </authorList>
    </citation>
    <scope>NUCLEOTIDE SEQUENCE [LARGE SCALE GENOMIC DNA]</scope>
    <source>
        <tissue evidence="4">Rhizome</tissue>
    </source>
</reference>
<keyword evidence="5" id="KW-1185">Reference proteome</keyword>
<evidence type="ECO:0000313" key="5">
    <source>
        <dbReference type="Proteomes" id="UP000734854"/>
    </source>
</evidence>
<feature type="region of interest" description="Disordered" evidence="3">
    <location>
        <begin position="321"/>
        <end position="351"/>
    </location>
</feature>
<feature type="compositionally biased region" description="Basic and acidic residues" evidence="3">
    <location>
        <begin position="330"/>
        <end position="351"/>
    </location>
</feature>